<comment type="catalytic activity">
    <reaction evidence="22">
        <text>L-seryl-[protein] + ATP = O-phospho-L-seryl-[protein] + ADP + H(+)</text>
        <dbReference type="Rhea" id="RHEA:17989"/>
        <dbReference type="Rhea" id="RHEA-COMP:9863"/>
        <dbReference type="Rhea" id="RHEA-COMP:11604"/>
        <dbReference type="ChEBI" id="CHEBI:15378"/>
        <dbReference type="ChEBI" id="CHEBI:29999"/>
        <dbReference type="ChEBI" id="CHEBI:30616"/>
        <dbReference type="ChEBI" id="CHEBI:83421"/>
        <dbReference type="ChEBI" id="CHEBI:456216"/>
        <dbReference type="EC" id="2.7.11.1"/>
    </reaction>
</comment>
<reference evidence="29 30" key="1">
    <citation type="submission" date="2018-04" db="EMBL/GenBank/DDBJ databases">
        <authorList>
            <person name="Zhang X."/>
            <person name="Yuan J."/>
            <person name="Li F."/>
            <person name="Xiang J."/>
        </authorList>
    </citation>
    <scope>NUCLEOTIDE SEQUENCE [LARGE SCALE GENOMIC DNA]</scope>
    <source>
        <tissue evidence="29">Muscle</tissue>
    </source>
</reference>
<dbReference type="FunFam" id="2.60.40.10:FF:000147">
    <property type="entry name" value="Myosin light chain kinase"/>
    <property type="match status" value="1"/>
</dbReference>
<feature type="domain" description="Ig-like" evidence="27">
    <location>
        <begin position="1480"/>
        <end position="1568"/>
    </location>
</feature>
<organism evidence="29 30">
    <name type="scientific">Penaeus vannamei</name>
    <name type="common">Whiteleg shrimp</name>
    <name type="synonym">Litopenaeus vannamei</name>
    <dbReference type="NCBI Taxonomy" id="6689"/>
    <lineage>
        <taxon>Eukaryota</taxon>
        <taxon>Metazoa</taxon>
        <taxon>Ecdysozoa</taxon>
        <taxon>Arthropoda</taxon>
        <taxon>Crustacea</taxon>
        <taxon>Multicrustacea</taxon>
        <taxon>Malacostraca</taxon>
        <taxon>Eumalacostraca</taxon>
        <taxon>Eucarida</taxon>
        <taxon>Decapoda</taxon>
        <taxon>Dendrobranchiata</taxon>
        <taxon>Penaeoidea</taxon>
        <taxon>Penaeidae</taxon>
        <taxon>Penaeus</taxon>
    </lineage>
</organism>
<feature type="compositionally biased region" description="Basic and acidic residues" evidence="25">
    <location>
        <begin position="344"/>
        <end position="439"/>
    </location>
</feature>
<keyword evidence="13" id="KW-0418">Kinase</keyword>
<keyword evidence="15" id="KW-0067">ATP-binding</keyword>
<dbReference type="EMBL" id="QCYY01001808">
    <property type="protein sequence ID" value="ROT75132.1"/>
    <property type="molecule type" value="Genomic_DNA"/>
</dbReference>
<evidence type="ECO:0000256" key="16">
    <source>
        <dbReference type="ARBA" id="ARBA00022842"/>
    </source>
</evidence>
<comment type="caution">
    <text evidence="29">The sequence shown here is derived from an EMBL/GenBank/DDBJ whole genome shotgun (WGS) entry which is preliminary data.</text>
</comment>
<evidence type="ECO:0000256" key="11">
    <source>
        <dbReference type="ARBA" id="ARBA00022737"/>
    </source>
</evidence>
<dbReference type="PANTHER" id="PTHR14340">
    <property type="entry name" value="MICROFIBRIL-ASSOCIATED GLYCOPROTEIN 3"/>
    <property type="match status" value="1"/>
</dbReference>
<evidence type="ECO:0000256" key="4">
    <source>
        <dbReference type="ARBA" id="ARBA00006692"/>
    </source>
</evidence>
<evidence type="ECO:0000256" key="12">
    <source>
        <dbReference type="ARBA" id="ARBA00022741"/>
    </source>
</evidence>
<dbReference type="InterPro" id="IPR013783">
    <property type="entry name" value="Ig-like_fold"/>
</dbReference>
<dbReference type="CDD" id="cd00063">
    <property type="entry name" value="FN3"/>
    <property type="match status" value="5"/>
</dbReference>
<feature type="compositionally biased region" description="Basic and acidic residues" evidence="25">
    <location>
        <begin position="293"/>
        <end position="318"/>
    </location>
</feature>
<evidence type="ECO:0000259" key="26">
    <source>
        <dbReference type="PROSITE" id="PS50002"/>
    </source>
</evidence>
<dbReference type="OrthoDB" id="6612025at2759"/>
<keyword evidence="11" id="KW-0677">Repeat</keyword>
<feature type="compositionally biased region" description="Basic and acidic residues" evidence="25">
    <location>
        <begin position="140"/>
        <end position="166"/>
    </location>
</feature>
<dbReference type="Pfam" id="PF00041">
    <property type="entry name" value="fn3"/>
    <property type="match status" value="5"/>
</dbReference>
<dbReference type="InterPro" id="IPR001452">
    <property type="entry name" value="SH3_domain"/>
</dbReference>
<evidence type="ECO:0000256" key="13">
    <source>
        <dbReference type="ARBA" id="ARBA00022777"/>
    </source>
</evidence>
<dbReference type="SMART" id="SM00326">
    <property type="entry name" value="SH3"/>
    <property type="match status" value="1"/>
</dbReference>
<evidence type="ECO:0000256" key="7">
    <source>
        <dbReference type="ARBA" id="ARBA00022490"/>
    </source>
</evidence>
<evidence type="ECO:0000256" key="23">
    <source>
        <dbReference type="ARBA" id="ARBA00073138"/>
    </source>
</evidence>
<evidence type="ECO:0000256" key="3">
    <source>
        <dbReference type="ARBA" id="ARBA00004496"/>
    </source>
</evidence>
<accession>A0A423TF99</accession>
<comment type="cofactor">
    <cofactor evidence="1">
        <name>Mg(2+)</name>
        <dbReference type="ChEBI" id="CHEBI:18420"/>
    </cofactor>
</comment>
<feature type="domain" description="Ig-like" evidence="27">
    <location>
        <begin position="1170"/>
        <end position="1264"/>
    </location>
</feature>
<dbReference type="SMART" id="SM00409">
    <property type="entry name" value="IG"/>
    <property type="match status" value="9"/>
</dbReference>
<dbReference type="GO" id="GO:0004674">
    <property type="term" value="F:protein serine/threonine kinase activity"/>
    <property type="evidence" value="ECO:0007669"/>
    <property type="project" value="UniProtKB-KW"/>
</dbReference>
<dbReference type="GO" id="GO:0007517">
    <property type="term" value="P:muscle organ development"/>
    <property type="evidence" value="ECO:0007669"/>
    <property type="project" value="UniProtKB-ARBA"/>
</dbReference>
<dbReference type="SMART" id="SM00408">
    <property type="entry name" value="IGc2"/>
    <property type="match status" value="7"/>
</dbReference>
<dbReference type="SUPFAM" id="SSF81995">
    <property type="entry name" value="beta-sandwich domain of Sec23/24"/>
    <property type="match status" value="1"/>
</dbReference>
<dbReference type="GO" id="GO:0048738">
    <property type="term" value="P:cardiac muscle tissue development"/>
    <property type="evidence" value="ECO:0007669"/>
    <property type="project" value="TreeGrafter"/>
</dbReference>
<dbReference type="FunFam" id="2.60.40.10:FF:000056">
    <property type="entry name" value="twitchin isoform X4"/>
    <property type="match status" value="1"/>
</dbReference>
<keyword evidence="14" id="KW-0106">Calcium</keyword>
<dbReference type="GO" id="GO:0005524">
    <property type="term" value="F:ATP binding"/>
    <property type="evidence" value="ECO:0007669"/>
    <property type="project" value="UniProtKB-KW"/>
</dbReference>
<dbReference type="GO" id="GO:0005634">
    <property type="term" value="C:nucleus"/>
    <property type="evidence" value="ECO:0007669"/>
    <property type="project" value="UniProtKB-SubCell"/>
</dbReference>
<evidence type="ECO:0000256" key="22">
    <source>
        <dbReference type="ARBA" id="ARBA00048679"/>
    </source>
</evidence>
<dbReference type="GO" id="GO:0031430">
    <property type="term" value="C:M band"/>
    <property type="evidence" value="ECO:0007669"/>
    <property type="project" value="TreeGrafter"/>
</dbReference>
<dbReference type="CDD" id="cd00096">
    <property type="entry name" value="Ig"/>
    <property type="match status" value="1"/>
</dbReference>
<dbReference type="InterPro" id="IPR007110">
    <property type="entry name" value="Ig-like_dom"/>
</dbReference>
<dbReference type="FunFam" id="2.60.40.10:FF:000050">
    <property type="entry name" value="Titin isoform B"/>
    <property type="match status" value="2"/>
</dbReference>
<name>A0A423TF99_PENVA</name>
<evidence type="ECO:0000256" key="5">
    <source>
        <dbReference type="ARBA" id="ARBA00012513"/>
    </source>
</evidence>
<evidence type="ECO:0000256" key="14">
    <source>
        <dbReference type="ARBA" id="ARBA00022837"/>
    </source>
</evidence>
<protein>
    <recommendedName>
        <fullName evidence="23">Titin</fullName>
        <ecNumber evidence="5">2.7.11.1</ecNumber>
    </recommendedName>
</protein>
<evidence type="ECO:0000256" key="17">
    <source>
        <dbReference type="ARBA" id="ARBA00022860"/>
    </source>
</evidence>
<keyword evidence="6 24" id="KW-0728">SH3 domain</keyword>
<evidence type="ECO:0000256" key="1">
    <source>
        <dbReference type="ARBA" id="ARBA00001946"/>
    </source>
</evidence>
<evidence type="ECO:0000256" key="25">
    <source>
        <dbReference type="SAM" id="MobiDB-lite"/>
    </source>
</evidence>
<gene>
    <name evidence="29" type="ORF">C7M84_006328</name>
</gene>
<dbReference type="SUPFAM" id="SSF50044">
    <property type="entry name" value="SH3-domain"/>
    <property type="match status" value="1"/>
</dbReference>
<dbReference type="GO" id="GO:0051239">
    <property type="term" value="P:regulation of multicellular organismal process"/>
    <property type="evidence" value="ECO:0007669"/>
    <property type="project" value="UniProtKB-ARBA"/>
</dbReference>
<comment type="catalytic activity">
    <reaction evidence="21">
        <text>L-threonyl-[protein] + ATP = O-phospho-L-threonyl-[protein] + ADP + H(+)</text>
        <dbReference type="Rhea" id="RHEA:46608"/>
        <dbReference type="Rhea" id="RHEA-COMP:11060"/>
        <dbReference type="Rhea" id="RHEA-COMP:11605"/>
        <dbReference type="ChEBI" id="CHEBI:15378"/>
        <dbReference type="ChEBI" id="CHEBI:30013"/>
        <dbReference type="ChEBI" id="CHEBI:30616"/>
        <dbReference type="ChEBI" id="CHEBI:61977"/>
        <dbReference type="ChEBI" id="CHEBI:456216"/>
        <dbReference type="EC" id="2.7.11.1"/>
    </reaction>
</comment>
<comment type="subcellular location">
    <subcellularLocation>
        <location evidence="3">Cytoplasm</location>
    </subcellularLocation>
    <subcellularLocation>
        <location evidence="2">Nucleus</location>
    </subcellularLocation>
</comment>
<feature type="domain" description="Fibronectin type-III" evidence="28">
    <location>
        <begin position="1761"/>
        <end position="1857"/>
    </location>
</feature>
<keyword evidence="20" id="KW-0393">Immunoglobulin domain</keyword>
<dbReference type="PROSITE" id="PS50853">
    <property type="entry name" value="FN3"/>
    <property type="match status" value="5"/>
</dbReference>
<dbReference type="GO" id="GO:0046872">
    <property type="term" value="F:metal ion binding"/>
    <property type="evidence" value="ECO:0007669"/>
    <property type="project" value="UniProtKB-KW"/>
</dbReference>
<evidence type="ECO:0000313" key="30">
    <source>
        <dbReference type="Proteomes" id="UP000283509"/>
    </source>
</evidence>
<feature type="domain" description="Ig-like" evidence="27">
    <location>
        <begin position="1298"/>
        <end position="1386"/>
    </location>
</feature>
<keyword evidence="8" id="KW-0723">Serine/threonine-protein kinase</keyword>
<dbReference type="GO" id="GO:0050793">
    <property type="term" value="P:regulation of developmental process"/>
    <property type="evidence" value="ECO:0007669"/>
    <property type="project" value="UniProtKB-ARBA"/>
</dbReference>
<dbReference type="InterPro" id="IPR003598">
    <property type="entry name" value="Ig_sub2"/>
</dbReference>
<evidence type="ECO:0000313" key="29">
    <source>
        <dbReference type="EMBL" id="ROT75132.1"/>
    </source>
</evidence>
<keyword evidence="19" id="KW-0539">Nucleus</keyword>
<evidence type="ECO:0000256" key="10">
    <source>
        <dbReference type="ARBA" id="ARBA00022723"/>
    </source>
</evidence>
<dbReference type="STRING" id="6689.A0A423TF99"/>
<evidence type="ECO:0000256" key="21">
    <source>
        <dbReference type="ARBA" id="ARBA00047899"/>
    </source>
</evidence>
<feature type="domain" description="SH3" evidence="26">
    <location>
        <begin position="952"/>
        <end position="1015"/>
    </location>
</feature>
<dbReference type="InterPro" id="IPR003961">
    <property type="entry name" value="FN3_dom"/>
</dbReference>
<dbReference type="FunFam" id="2.60.40.10:FF:000003">
    <property type="entry name" value="Titin isoform E"/>
    <property type="match status" value="2"/>
</dbReference>
<evidence type="ECO:0000256" key="24">
    <source>
        <dbReference type="PROSITE-ProRule" id="PRU00192"/>
    </source>
</evidence>
<dbReference type="GO" id="GO:0045214">
    <property type="term" value="P:sarcomere organization"/>
    <property type="evidence" value="ECO:0007669"/>
    <property type="project" value="TreeGrafter"/>
</dbReference>
<evidence type="ECO:0000256" key="9">
    <source>
        <dbReference type="ARBA" id="ARBA00022679"/>
    </source>
</evidence>
<evidence type="ECO:0000256" key="8">
    <source>
        <dbReference type="ARBA" id="ARBA00022527"/>
    </source>
</evidence>
<feature type="domain" description="Ig-like" evidence="27">
    <location>
        <begin position="1391"/>
        <end position="1475"/>
    </location>
</feature>
<feature type="domain" description="Fibronectin type-III" evidence="28">
    <location>
        <begin position="2373"/>
        <end position="2473"/>
    </location>
</feature>
<dbReference type="InterPro" id="IPR036028">
    <property type="entry name" value="SH3-like_dom_sf"/>
</dbReference>
<dbReference type="FunFam" id="2.60.40.10:FF:000107">
    <property type="entry name" value="Myosin, light chain kinase a"/>
    <property type="match status" value="1"/>
</dbReference>
<dbReference type="Proteomes" id="UP000283509">
    <property type="component" value="Unassembled WGS sequence"/>
</dbReference>
<dbReference type="GO" id="GO:0008307">
    <property type="term" value="F:structural constituent of muscle"/>
    <property type="evidence" value="ECO:0007669"/>
    <property type="project" value="TreeGrafter"/>
</dbReference>
<keyword evidence="30" id="KW-1185">Reference proteome</keyword>
<dbReference type="PROSITE" id="PS50835">
    <property type="entry name" value="IG_LIKE"/>
    <property type="match status" value="6"/>
</dbReference>
<keyword evidence="10" id="KW-0479">Metal-binding</keyword>
<dbReference type="GO" id="GO:0030018">
    <property type="term" value="C:Z disc"/>
    <property type="evidence" value="ECO:0007669"/>
    <property type="project" value="UniProtKB-ARBA"/>
</dbReference>
<dbReference type="SUPFAM" id="SSF48726">
    <property type="entry name" value="Immunoglobulin"/>
    <property type="match status" value="9"/>
</dbReference>
<dbReference type="FunFam" id="2.60.40.10:FF:000031">
    <property type="entry name" value="Myosin-binding protein C, slow type"/>
    <property type="match status" value="2"/>
</dbReference>
<proteinExistence type="inferred from homology"/>
<dbReference type="InterPro" id="IPR036179">
    <property type="entry name" value="Ig-like_dom_sf"/>
</dbReference>
<feature type="domain" description="Fibronectin type-III" evidence="28">
    <location>
        <begin position="2072"/>
        <end position="2167"/>
    </location>
</feature>
<dbReference type="EC" id="2.7.11.1" evidence="5"/>
<evidence type="ECO:0000259" key="28">
    <source>
        <dbReference type="PROSITE" id="PS50853"/>
    </source>
</evidence>
<keyword evidence="9" id="KW-0808">Transferase</keyword>
<evidence type="ECO:0000256" key="18">
    <source>
        <dbReference type="ARBA" id="ARBA00023157"/>
    </source>
</evidence>
<dbReference type="InterPro" id="IPR003599">
    <property type="entry name" value="Ig_sub"/>
</dbReference>
<dbReference type="InterPro" id="IPR036116">
    <property type="entry name" value="FN3_sf"/>
</dbReference>
<evidence type="ECO:0000256" key="15">
    <source>
        <dbReference type="ARBA" id="ARBA00022840"/>
    </source>
</evidence>
<dbReference type="GO" id="GO:0005516">
    <property type="term" value="F:calmodulin binding"/>
    <property type="evidence" value="ECO:0007669"/>
    <property type="project" value="UniProtKB-KW"/>
</dbReference>
<evidence type="ECO:0000259" key="27">
    <source>
        <dbReference type="PROSITE" id="PS50835"/>
    </source>
</evidence>
<dbReference type="PANTHER" id="PTHR14340:SF9">
    <property type="entry name" value="FIBRONECTIN TYPE-III DOMAIN-CONTAINING PROTEIN"/>
    <property type="match status" value="1"/>
</dbReference>
<dbReference type="SUPFAM" id="SSF49265">
    <property type="entry name" value="Fibronectin type III"/>
    <property type="match status" value="3"/>
</dbReference>
<sequence>MSARERVLGSMTRKIGSVRRGDGVLFPLRPQSMNEEETVELKPTLKKLTPKQTEEETVQLKPFKKVEPKPTPEEETVELKPTLKKLTPKQTEEETVQLKPFKKVEPKPTPEEETVELKPTLKKLTPKQTEEETVQLKPFKKVEPKPKEEETVQLKPVKRVEPKPTQEETVQLKPTPKKPTPKPTEEETVQLKPIKKIEPQPTPEETVQLKPVKKVEPKPTPEETVQLKPTPKKPTPKPTEEETVQLKPIKKVEPQPTPEETVQLKPVKKVEPKPTPEETVQLKPTPKKPTPKPAEEETVDLKPFKKVEPKPTPEEQKPTLKKIQPKPTPEPKEEETIQLKPTLKKIEPKPTPKPEEPKPTPKPEEPKPTPKPEEPKPTPKPEEPKPTPKPEEPKPTPKPEESKPTPKPEEPKPTPKPEEPKPTPKPEETKPEQIIEQKQDQVPWRKTIVQEEIKTVQLQPTPIPERPETAPAAPKPVQQQATQQVTQQVTQQMTQQVTQQVTQQGTQKVTKVVTQEFTEPEKTTTMIVQKVSPQVIQETTQQITQPIQQQIIKKTVVQETHTEQPKEKVTVQKVTTVAEPQPALQTTEETIVMKQPKMTQQTAKVSEQTQVMQKVSVQKTQILQQEKVTEEKPLITQEVQEVKKPKVVAEKAMIIEEPKVLKKTTVIQQPTLVQQEIMTAEKPEEIKEVTTRMETTKAEIIQEPEVLQTTVVRKPVVVQKEMVVVQEPETTVEVSSERKVTEKAEISLEPKILQKTIVTQQPTQVVSYEEMTKQESVAAFSEKEKLQPSHEQRITVHKETILEKPKEQIVPTMQHEKQVVVEQKQVQQTVQKAAVQQEQQMTVQMQKSQQVTQQVQQTQQVKQKVQQTQQVAQQVQQTQQVTVQKQQTVQQKTQQKVVTQEQLITEQQKPVPTPQLPKVDVASVTSVESLQSASASQVEVRAYELAPPLQVKFNDQLRATATYVCETDQQNAMHLVEGERVYVQESTNSDWWFVKKHLTLEQGYVPAKLLAEETSYTHYVQQKLAEKISKLPVFDKLKKGQKAEPPTIVTKIQPSTIADGKEAQFVCKVQGTPRPTITWFRQTAIIKPSDEFQVFYSDDNTATLVIKEVFPEDAGMFTCVAKNEFGYSSCSAELVVEGPISDHGSESMMASRRSLSRESSVCDYLEGIPPTFADKPKIKTVEEGAQLEMDVRLVAIPEPEITWKKNGQVIRDSQHLRIVKQKDVHAYRSIIIIKGVKKEDEGQYEVIVKNREGEARNQITLKVTAPQGPAFQEKFGDQTVEAEGTIRLVAKIRGVPAPDVTWSSTFKRGLESCVVDENSEVILECRTSKEKRCTWYKDNTELKSSRTMHIEQEGLTHRLVIQSATMTDSGKYSCKFDNQSTFCNLTVKGVDDFVERIQDVEVQEREQAILQVEVSSEKATVTWHKDGEEITSKTNRFKLVSEGKRKKLILTSATLADEGEYTCVLGDQECTAELTVRELPAEIVKKMKDQVVSKGSRATMEVELTKGDAVITWYKDGKEIRFSDHYQLSIDGKIQRLMVYNCQLEDSGVYRAVVGKSECSASLKVELQAEGDFSKRLPAQMDVNYKADATFVVEVTKEYDVKWYRNTEEIVKSDKYIMKKEGMKRILIVKSVTQVDAFEYSCILGSLKTSCRLNVVLMETAPKIEKKHQKAEIVVTKGKDATLTVPFTATPVPKISLYYKGQLVETAKSQKILPTISENVANITIKQIENIDCGEYRLKLSNDCGDAYAEFTVKILDKPSSPGCPEPMKVTNDSVTLHWTIPQEDGGRVIINYIIEYRTKREERWIVYNKDYKVTESTVVVQHLTKDEEYSFRVSAVNEIGTSEVSRSCEFVKVSEPVRAEPPMVKEQLQAVVSGLHQEVILRCVVTATPAPKIEWLKDGKAISGFTKYENFTATFTIKQTNEDSGGMYTCRASNEAGMAECSATVVIQEAPRFDYDEKQQCQRLHVGEKWHVPIQVIGYPRPRINWSRNDQPLMSSQRIVIHTEESEGMTDIAIQKLSMEDSAVYTLTAENSAGRSQLSFNLRVVEEERESQVCALEVIEEEVKRERPAPPMGPLRVSEVTSSSLRLTWEASPYDGGMEITSYYIEKLEKTQKHWQKVAEVGASVRTYVVTELVEGHEYMFRVFAVNAFGISDSLEVSETILIKSPFDKPGPPIGPFDVNNITESSILLHWDEPDSDGGSPITHYILEKRESTKKAWTKVGQTLADVTQMEVTGLKRGVGYCFRVFAFNAVGQGPPLQPEEPITAGKKITPPSKPNSLQVIDVTTKTVTLAWAPPTTTGGADLMGYVIERRLISEKKWERVDTVDASVTLYCVENLQEKSEYEFRVFAENPVGLSLEAAMTEQVRLKTHAMPPSPPTAPLEVRPTGPNSLMIEWGAPESDGGAPLLGYIIAIRDIKRTMWIEVGQVGANFTRLHIKELQEEHEYHVRVFARNEVGTSDPLETEDPVKVIRPADFTELPEDDNAPSLSYSTTETLSWMREAGMDADIYSYARGRLLNRDEYFFKVWHRGMDKYEEKK</sequence>
<dbReference type="Gene3D" id="2.30.30.40">
    <property type="entry name" value="SH3 Domains"/>
    <property type="match status" value="1"/>
</dbReference>
<dbReference type="PROSITE" id="PS50002">
    <property type="entry name" value="SH3"/>
    <property type="match status" value="1"/>
</dbReference>
<dbReference type="PRINTS" id="PR00014">
    <property type="entry name" value="FNTYPEIII"/>
</dbReference>
<keyword evidence="16" id="KW-0460">Magnesium</keyword>
<keyword evidence="7" id="KW-0963">Cytoplasm</keyword>
<dbReference type="FunFam" id="2.60.40.10:FF:000032">
    <property type="entry name" value="palladin isoform X1"/>
    <property type="match status" value="1"/>
</dbReference>
<reference evidence="29 30" key="2">
    <citation type="submission" date="2019-01" db="EMBL/GenBank/DDBJ databases">
        <title>The decoding of complex shrimp genome reveals the adaptation for benthos swimmer, frequently molting mechanism and breeding impact on genome.</title>
        <authorList>
            <person name="Sun Y."/>
            <person name="Gao Y."/>
            <person name="Yu Y."/>
        </authorList>
    </citation>
    <scope>NUCLEOTIDE SEQUENCE [LARGE SCALE GENOMIC DNA]</scope>
    <source>
        <tissue evidence="29">Muscle</tissue>
    </source>
</reference>
<evidence type="ECO:0000256" key="2">
    <source>
        <dbReference type="ARBA" id="ARBA00004123"/>
    </source>
</evidence>
<feature type="domain" description="Fibronectin type-III" evidence="28">
    <location>
        <begin position="2275"/>
        <end position="2372"/>
    </location>
</feature>
<evidence type="ECO:0000256" key="6">
    <source>
        <dbReference type="ARBA" id="ARBA00022443"/>
    </source>
</evidence>
<dbReference type="SMART" id="SM00060">
    <property type="entry name" value="FN3"/>
    <property type="match status" value="5"/>
</dbReference>
<feature type="region of interest" description="Disordered" evidence="25">
    <location>
        <begin position="63"/>
        <end position="481"/>
    </location>
</feature>
<feature type="domain" description="Fibronectin type-III" evidence="28">
    <location>
        <begin position="2173"/>
        <end position="2274"/>
    </location>
</feature>
<keyword evidence="18" id="KW-1015">Disulfide bond</keyword>
<dbReference type="Pfam" id="PF07679">
    <property type="entry name" value="I-set"/>
    <property type="match status" value="8"/>
</dbReference>
<dbReference type="Gene3D" id="2.60.40.10">
    <property type="entry name" value="Immunoglobulins"/>
    <property type="match status" value="14"/>
</dbReference>
<evidence type="ECO:0000256" key="20">
    <source>
        <dbReference type="ARBA" id="ARBA00023319"/>
    </source>
</evidence>
<keyword evidence="17" id="KW-0112">Calmodulin-binding</keyword>
<keyword evidence="12" id="KW-0547">Nucleotide-binding</keyword>
<dbReference type="InterPro" id="IPR013098">
    <property type="entry name" value="Ig_I-set"/>
</dbReference>
<feature type="domain" description="Ig-like" evidence="27">
    <location>
        <begin position="1863"/>
        <end position="1947"/>
    </location>
</feature>
<comment type="similarity">
    <text evidence="4">Belongs to the protein kinase superfamily. CAMK Ser/Thr protein kinase family.</text>
</comment>
<feature type="domain" description="Ig-like" evidence="27">
    <location>
        <begin position="1046"/>
        <end position="1137"/>
    </location>
</feature>
<evidence type="ECO:0000256" key="19">
    <source>
        <dbReference type="ARBA" id="ARBA00023242"/>
    </source>
</evidence>